<reference evidence="1 2" key="1">
    <citation type="journal article" date="2024" name="BMC Genomics">
        <title>De novo assembly and annotation of Popillia japonica's genome with initial clues to its potential as an invasive pest.</title>
        <authorList>
            <person name="Cucini C."/>
            <person name="Boschi S."/>
            <person name="Funari R."/>
            <person name="Cardaioli E."/>
            <person name="Iannotti N."/>
            <person name="Marturano G."/>
            <person name="Paoli F."/>
            <person name="Bruttini M."/>
            <person name="Carapelli A."/>
            <person name="Frati F."/>
            <person name="Nardi F."/>
        </authorList>
    </citation>
    <scope>NUCLEOTIDE SEQUENCE [LARGE SCALE GENOMIC DNA]</scope>
    <source>
        <strain evidence="1">DMR45628</strain>
    </source>
</reference>
<keyword evidence="2" id="KW-1185">Reference proteome</keyword>
<evidence type="ECO:0000313" key="2">
    <source>
        <dbReference type="Proteomes" id="UP001458880"/>
    </source>
</evidence>
<gene>
    <name evidence="1" type="ORF">QE152_g27213</name>
</gene>
<comment type="caution">
    <text evidence="1">The sequence shown here is derived from an EMBL/GenBank/DDBJ whole genome shotgun (WGS) entry which is preliminary data.</text>
</comment>
<protein>
    <submittedName>
        <fullName evidence="1">Uncharacterized protein</fullName>
    </submittedName>
</protein>
<sequence length="175" mass="19971">MICDTTGGWWQYSDISEILDDIRGVQATEWGGTSAKKVAKRLLKTETITGDRWICLMRGWTTSVEFRQRSGVVHLRKKVAKRNNYWRSLDMLNERSTICDIIKGVAVPKQGIIRNTLAGEQLVPQVLICGYHPKEIVLRCVEVVKCVLLALLQRCLTELPCEHPPYSQNIVKNFD</sequence>
<organism evidence="1 2">
    <name type="scientific">Popillia japonica</name>
    <name type="common">Japanese beetle</name>
    <dbReference type="NCBI Taxonomy" id="7064"/>
    <lineage>
        <taxon>Eukaryota</taxon>
        <taxon>Metazoa</taxon>
        <taxon>Ecdysozoa</taxon>
        <taxon>Arthropoda</taxon>
        <taxon>Hexapoda</taxon>
        <taxon>Insecta</taxon>
        <taxon>Pterygota</taxon>
        <taxon>Neoptera</taxon>
        <taxon>Endopterygota</taxon>
        <taxon>Coleoptera</taxon>
        <taxon>Polyphaga</taxon>
        <taxon>Scarabaeiformia</taxon>
        <taxon>Scarabaeidae</taxon>
        <taxon>Rutelinae</taxon>
        <taxon>Popillia</taxon>
    </lineage>
</organism>
<evidence type="ECO:0000313" key="1">
    <source>
        <dbReference type="EMBL" id="KAK9708413.1"/>
    </source>
</evidence>
<dbReference type="Proteomes" id="UP001458880">
    <property type="component" value="Unassembled WGS sequence"/>
</dbReference>
<accession>A0AAW1JVL0</accession>
<proteinExistence type="predicted"/>
<name>A0AAW1JVL0_POPJA</name>
<dbReference type="AlphaFoldDB" id="A0AAW1JVL0"/>
<dbReference type="EMBL" id="JASPKY010000330">
    <property type="protein sequence ID" value="KAK9708413.1"/>
    <property type="molecule type" value="Genomic_DNA"/>
</dbReference>